<feature type="compositionally biased region" description="Basic residues" evidence="1">
    <location>
        <begin position="1"/>
        <end position="22"/>
    </location>
</feature>
<sequence length="113" mass="12432">MSKPKPRSRSARIKTAAIRRRLSSPDSPREDIPPYSCTGTSDTAVAGDKDATADFELCTGTACQTDEVVCSFSELQAVKGQLRSATLQLRRCEMKLAKMTVSANRHKRLDEDI</sequence>
<keyword evidence="3" id="KW-1185">Reference proteome</keyword>
<proteinExistence type="predicted"/>
<dbReference type="AlphaFoldDB" id="A0A9D4PUD6"/>
<reference evidence="2" key="1">
    <citation type="journal article" date="2020" name="Cell">
        <title>Large-Scale Comparative Analyses of Tick Genomes Elucidate Their Genetic Diversity and Vector Capacities.</title>
        <authorList>
            <consortium name="Tick Genome and Microbiome Consortium (TIGMIC)"/>
            <person name="Jia N."/>
            <person name="Wang J."/>
            <person name="Shi W."/>
            <person name="Du L."/>
            <person name="Sun Y."/>
            <person name="Zhan W."/>
            <person name="Jiang J.F."/>
            <person name="Wang Q."/>
            <person name="Zhang B."/>
            <person name="Ji P."/>
            <person name="Bell-Sakyi L."/>
            <person name="Cui X.M."/>
            <person name="Yuan T.T."/>
            <person name="Jiang B.G."/>
            <person name="Yang W.F."/>
            <person name="Lam T.T."/>
            <person name="Chang Q.C."/>
            <person name="Ding S.J."/>
            <person name="Wang X.J."/>
            <person name="Zhu J.G."/>
            <person name="Ruan X.D."/>
            <person name="Zhao L."/>
            <person name="Wei J.T."/>
            <person name="Ye R.Z."/>
            <person name="Que T.C."/>
            <person name="Du C.H."/>
            <person name="Zhou Y.H."/>
            <person name="Cheng J.X."/>
            <person name="Dai P.F."/>
            <person name="Guo W.B."/>
            <person name="Han X.H."/>
            <person name="Huang E.J."/>
            <person name="Li L.F."/>
            <person name="Wei W."/>
            <person name="Gao Y.C."/>
            <person name="Liu J.Z."/>
            <person name="Shao H.Z."/>
            <person name="Wang X."/>
            <person name="Wang C.C."/>
            <person name="Yang T.C."/>
            <person name="Huo Q.B."/>
            <person name="Li W."/>
            <person name="Chen H.Y."/>
            <person name="Chen S.E."/>
            <person name="Zhou L.G."/>
            <person name="Ni X.B."/>
            <person name="Tian J.H."/>
            <person name="Sheng Y."/>
            <person name="Liu T."/>
            <person name="Pan Y.S."/>
            <person name="Xia L.Y."/>
            <person name="Li J."/>
            <person name="Zhao F."/>
            <person name="Cao W.C."/>
        </authorList>
    </citation>
    <scope>NUCLEOTIDE SEQUENCE</scope>
    <source>
        <strain evidence="2">Rsan-2018</strain>
    </source>
</reference>
<comment type="caution">
    <text evidence="2">The sequence shown here is derived from an EMBL/GenBank/DDBJ whole genome shotgun (WGS) entry which is preliminary data.</text>
</comment>
<protein>
    <submittedName>
        <fullName evidence="2">Uncharacterized protein</fullName>
    </submittedName>
</protein>
<evidence type="ECO:0000313" key="2">
    <source>
        <dbReference type="EMBL" id="KAH7955905.1"/>
    </source>
</evidence>
<evidence type="ECO:0000256" key="1">
    <source>
        <dbReference type="SAM" id="MobiDB-lite"/>
    </source>
</evidence>
<organism evidence="2 3">
    <name type="scientific">Rhipicephalus sanguineus</name>
    <name type="common">Brown dog tick</name>
    <name type="synonym">Ixodes sanguineus</name>
    <dbReference type="NCBI Taxonomy" id="34632"/>
    <lineage>
        <taxon>Eukaryota</taxon>
        <taxon>Metazoa</taxon>
        <taxon>Ecdysozoa</taxon>
        <taxon>Arthropoda</taxon>
        <taxon>Chelicerata</taxon>
        <taxon>Arachnida</taxon>
        <taxon>Acari</taxon>
        <taxon>Parasitiformes</taxon>
        <taxon>Ixodida</taxon>
        <taxon>Ixodoidea</taxon>
        <taxon>Ixodidae</taxon>
        <taxon>Rhipicephalinae</taxon>
        <taxon>Rhipicephalus</taxon>
        <taxon>Rhipicephalus</taxon>
    </lineage>
</organism>
<evidence type="ECO:0000313" key="3">
    <source>
        <dbReference type="Proteomes" id="UP000821837"/>
    </source>
</evidence>
<dbReference type="EMBL" id="JABSTV010001250">
    <property type="protein sequence ID" value="KAH7955905.1"/>
    <property type="molecule type" value="Genomic_DNA"/>
</dbReference>
<accession>A0A9D4PUD6</accession>
<dbReference type="Proteomes" id="UP000821837">
    <property type="component" value="Unassembled WGS sequence"/>
</dbReference>
<feature type="region of interest" description="Disordered" evidence="1">
    <location>
        <begin position="1"/>
        <end position="43"/>
    </location>
</feature>
<name>A0A9D4PUD6_RHISA</name>
<reference evidence="2" key="2">
    <citation type="submission" date="2021-09" db="EMBL/GenBank/DDBJ databases">
        <authorList>
            <person name="Jia N."/>
            <person name="Wang J."/>
            <person name="Shi W."/>
            <person name="Du L."/>
            <person name="Sun Y."/>
            <person name="Zhan W."/>
            <person name="Jiang J."/>
            <person name="Wang Q."/>
            <person name="Zhang B."/>
            <person name="Ji P."/>
            <person name="Sakyi L.B."/>
            <person name="Cui X."/>
            <person name="Yuan T."/>
            <person name="Jiang B."/>
            <person name="Yang W."/>
            <person name="Lam T.T.-Y."/>
            <person name="Chang Q."/>
            <person name="Ding S."/>
            <person name="Wang X."/>
            <person name="Zhu J."/>
            <person name="Ruan X."/>
            <person name="Zhao L."/>
            <person name="Wei J."/>
            <person name="Que T."/>
            <person name="Du C."/>
            <person name="Cheng J."/>
            <person name="Dai P."/>
            <person name="Han X."/>
            <person name="Huang E."/>
            <person name="Gao Y."/>
            <person name="Liu J."/>
            <person name="Shao H."/>
            <person name="Ye R."/>
            <person name="Li L."/>
            <person name="Wei W."/>
            <person name="Wang X."/>
            <person name="Wang C."/>
            <person name="Huo Q."/>
            <person name="Li W."/>
            <person name="Guo W."/>
            <person name="Chen H."/>
            <person name="Chen S."/>
            <person name="Zhou L."/>
            <person name="Zhou L."/>
            <person name="Ni X."/>
            <person name="Tian J."/>
            <person name="Zhou Y."/>
            <person name="Sheng Y."/>
            <person name="Liu T."/>
            <person name="Pan Y."/>
            <person name="Xia L."/>
            <person name="Li J."/>
            <person name="Zhao F."/>
            <person name="Cao W."/>
        </authorList>
    </citation>
    <scope>NUCLEOTIDE SEQUENCE</scope>
    <source>
        <strain evidence="2">Rsan-2018</strain>
        <tissue evidence="2">Larvae</tissue>
    </source>
</reference>
<gene>
    <name evidence="2" type="ORF">HPB52_004976</name>
</gene>